<dbReference type="AlphaFoldDB" id="A1VR39"/>
<dbReference type="HOGENOM" id="CLU_045683_1_2_4"/>
<accession>A1VR39</accession>
<name>A1VR39_POLNA</name>
<reference evidence="3" key="1">
    <citation type="journal article" date="2009" name="Environ. Microbiol.">
        <title>The genome of Polaromonas naphthalenivorans strain CJ2, isolated from coal tar-contaminated sediment, reveals physiological and metabolic versatility and evolution through extensive horizontal gene transfer.</title>
        <authorList>
            <person name="Yagi J.M."/>
            <person name="Sims D."/>
            <person name="Brettin T."/>
            <person name="Bruce D."/>
            <person name="Madsen E.L."/>
        </authorList>
    </citation>
    <scope>NUCLEOTIDE SEQUENCE [LARGE SCALE GENOMIC DNA]</scope>
    <source>
        <strain evidence="3">CJ2</strain>
    </source>
</reference>
<protein>
    <submittedName>
        <fullName evidence="2">Uncharacterized protein UPF0065</fullName>
    </submittedName>
</protein>
<dbReference type="PANTHER" id="PTHR42928">
    <property type="entry name" value="TRICARBOXYLATE-BINDING PROTEIN"/>
    <property type="match status" value="1"/>
</dbReference>
<comment type="similarity">
    <text evidence="1">Belongs to the UPF0065 (bug) family.</text>
</comment>
<evidence type="ECO:0000313" key="2">
    <source>
        <dbReference type="EMBL" id="ABM38117.1"/>
    </source>
</evidence>
<dbReference type="STRING" id="365044.Pnap_2815"/>
<dbReference type="KEGG" id="pna:Pnap_2815"/>
<proteinExistence type="inferred from homology"/>
<dbReference type="eggNOG" id="COG3181">
    <property type="taxonomic scope" value="Bacteria"/>
</dbReference>
<evidence type="ECO:0000313" key="3">
    <source>
        <dbReference type="Proteomes" id="UP000000644"/>
    </source>
</evidence>
<dbReference type="PIRSF" id="PIRSF017082">
    <property type="entry name" value="YflP"/>
    <property type="match status" value="1"/>
</dbReference>
<dbReference type="Gene3D" id="3.40.190.10">
    <property type="entry name" value="Periplasmic binding protein-like II"/>
    <property type="match status" value="1"/>
</dbReference>
<dbReference type="EMBL" id="CP000529">
    <property type="protein sequence ID" value="ABM38117.1"/>
    <property type="molecule type" value="Genomic_DNA"/>
</dbReference>
<gene>
    <name evidence="2" type="ordered locus">Pnap_2815</name>
</gene>
<dbReference type="Gene3D" id="3.40.190.150">
    <property type="entry name" value="Bordetella uptake gene, domain 1"/>
    <property type="match status" value="1"/>
</dbReference>
<dbReference type="Proteomes" id="UP000000644">
    <property type="component" value="Chromosome"/>
</dbReference>
<dbReference type="PANTHER" id="PTHR42928:SF5">
    <property type="entry name" value="BLR1237 PROTEIN"/>
    <property type="match status" value="1"/>
</dbReference>
<sequence length="346" mass="36241">MNPLPQMQSRLKKLSAFSIQAARTTFLIAACTLPICGTAQNSLKNPEATTAWPSRPIRILVGFPGGSTPDMSARTLAEPLSKALGQPVIIENRVGASGNIAADLVAKASDDHTLGVVINGNLTSARQLYARLPYDPARDFAPISLLTTAPLMLVAPASLPGGAEFFAAAKQAGSQWNYGSVGNGSVAHLGMELIKSRSPGMAPVHVPYSGNPQVVTAMLGGQIQMALVPPGLAMPHIRSGKLRAIGLTGGRSLLAPDVPPLADAGLKNVNLEVWTALIGPARLSKAAQARLAQEVPRIIRDADTRQKLFAQGWQAVGTSPEGLTGRLKDETAILGNIIQTRGIKIE</sequence>
<keyword evidence="3" id="KW-1185">Reference proteome</keyword>
<evidence type="ECO:0000256" key="1">
    <source>
        <dbReference type="ARBA" id="ARBA00006987"/>
    </source>
</evidence>
<organism evidence="2 3">
    <name type="scientific">Polaromonas naphthalenivorans (strain CJ2)</name>
    <dbReference type="NCBI Taxonomy" id="365044"/>
    <lineage>
        <taxon>Bacteria</taxon>
        <taxon>Pseudomonadati</taxon>
        <taxon>Pseudomonadota</taxon>
        <taxon>Betaproteobacteria</taxon>
        <taxon>Burkholderiales</taxon>
        <taxon>Comamonadaceae</taxon>
        <taxon>Polaromonas</taxon>
    </lineage>
</organism>
<dbReference type="Pfam" id="PF03401">
    <property type="entry name" value="TctC"/>
    <property type="match status" value="1"/>
</dbReference>
<dbReference type="InterPro" id="IPR042100">
    <property type="entry name" value="Bug_dom1"/>
</dbReference>
<dbReference type="InterPro" id="IPR005064">
    <property type="entry name" value="BUG"/>
</dbReference>